<name>A0A8C3N6S3_GEOPR</name>
<feature type="region of interest" description="Disordered" evidence="5">
    <location>
        <begin position="642"/>
        <end position="778"/>
    </location>
</feature>
<feature type="compositionally biased region" description="Basic residues" evidence="5">
    <location>
        <begin position="664"/>
        <end position="683"/>
    </location>
</feature>
<dbReference type="InterPro" id="IPR021987">
    <property type="entry name" value="SLED"/>
</dbReference>
<reference evidence="6" key="2">
    <citation type="submission" date="2025-08" db="UniProtKB">
        <authorList>
            <consortium name="Ensembl"/>
        </authorList>
    </citation>
    <scope>IDENTIFICATION</scope>
</reference>
<dbReference type="GO" id="GO:0042393">
    <property type="term" value="F:histone binding"/>
    <property type="evidence" value="ECO:0007669"/>
    <property type="project" value="InterPro"/>
</dbReference>
<dbReference type="SUPFAM" id="SSF63748">
    <property type="entry name" value="Tudor/PWWP/MBT"/>
    <property type="match status" value="4"/>
</dbReference>
<dbReference type="CDD" id="cd20117">
    <property type="entry name" value="MBT_SFMBT1_rpt4"/>
    <property type="match status" value="1"/>
</dbReference>
<dbReference type="PROSITE" id="PS51079">
    <property type="entry name" value="MBT"/>
    <property type="match status" value="4"/>
</dbReference>
<sequence>MNGEQQYDADAGSSVEEMEFNWDEYLEDTGATAAPHGSFKHVDTSLQNGFAPGMKLEVAVKSDQNTYWVATIITTCGQLLLLRYDGYGEDRKADFWCDILTADLHPIGWCQQNKKILKVPEGIKDKIPDQEEFLQRVLKGACSAPANLLEGLHRGKNPLDLIAPGSRLELQNTRDSLEAWIVTVVENVGGRLKLRYEGLEDLDKFDQWLFYLDPFLHQVGWAAQHGYSLQPPSAIRSLRSEADWQEILKKVKEEEEESSVPTDLFKDKPVIGVHSFSEGMKLEAVDPMAPFVISPATVLKVYNDKYFMIEIDDLRAERASSQRYVCHLNSAGIFPVQWSLKNGLHLSPPPGYPGQDFDWADYLKQCGAEAAPQSCFPLLTSDHGFKENMKLEAVNPVDPEEVCIATVTKLKHSYLWLQLEGSKKPVPECIVSVESMNIFPVGWCETNGYQLRPPRKAIVNKQKKIAVVQPEKQILSSRTVHDGLKNQELNSSDSVVINGKYCCPKIYFNHRCFSGPYLNKGRIAELPQSVGPGNCVLVLKEVLTLLINAAYKPSRVLRELQLDEEAAWHGHGETLKAKYKGKSYRATVEVVRTADRVADFCRKTCIKLECCPNLFGPQMVLDKCSENCSVLTKTKYTHYYGKRKNKRIGRPPGGHSNLEVAMKKPNKRRKRRKHFFVHKKKRSSTSVDNTPAGSPQGSGAEEEDDQDEVDEESLTEDSTSEHQDELLEESEVSEKKSLSSSPTQSELSHSLAQDRDKRKRKLRTFSFSDDENKPPSPKDIKMEVAEKLQLDSNPLEWSVADVVRFLKSTDCAPLARIFLDQEIDGQALLLLTLPTVQECMDLKLGPAIKLCHHIERVKLAFYQQFAN</sequence>
<dbReference type="CDD" id="cd20111">
    <property type="entry name" value="MBT_SFMBT1_rpt1"/>
    <property type="match status" value="1"/>
</dbReference>
<dbReference type="PANTHER" id="PTHR12247:SF77">
    <property type="entry name" value="SCM-LIKE WITH FOUR MBT DOMAINS PROTEIN 1"/>
    <property type="match status" value="1"/>
</dbReference>
<evidence type="ECO:0000313" key="7">
    <source>
        <dbReference type="Proteomes" id="UP000694382"/>
    </source>
</evidence>
<dbReference type="CDD" id="cd20113">
    <property type="entry name" value="MBT_SFMBT1_rpt2"/>
    <property type="match status" value="1"/>
</dbReference>
<dbReference type="Gene3D" id="2.30.30.140">
    <property type="match status" value="4"/>
</dbReference>
<dbReference type="GO" id="GO:0005634">
    <property type="term" value="C:nucleus"/>
    <property type="evidence" value="ECO:0007669"/>
    <property type="project" value="UniProtKB-SubCell"/>
</dbReference>
<dbReference type="CTD" id="51460"/>
<dbReference type="Pfam" id="PF02820">
    <property type="entry name" value="MBT"/>
    <property type="match status" value="4"/>
</dbReference>
<dbReference type="InterPro" id="IPR050548">
    <property type="entry name" value="PcG_chromatin_remod_factors"/>
</dbReference>
<dbReference type="InterPro" id="IPR037604">
    <property type="entry name" value="Scm-like-4MBT1/2_SAM"/>
</dbReference>
<dbReference type="PANTHER" id="PTHR12247">
    <property type="entry name" value="POLYCOMB GROUP PROTEIN"/>
    <property type="match status" value="1"/>
</dbReference>
<organism evidence="6 7">
    <name type="scientific">Geospiza parvula</name>
    <name type="common">Small tree-finch</name>
    <name type="synonym">Camarhynchus parvulus</name>
    <dbReference type="NCBI Taxonomy" id="87175"/>
    <lineage>
        <taxon>Eukaryota</taxon>
        <taxon>Metazoa</taxon>
        <taxon>Chordata</taxon>
        <taxon>Craniata</taxon>
        <taxon>Vertebrata</taxon>
        <taxon>Euteleostomi</taxon>
        <taxon>Archelosauria</taxon>
        <taxon>Archosauria</taxon>
        <taxon>Dinosauria</taxon>
        <taxon>Saurischia</taxon>
        <taxon>Theropoda</taxon>
        <taxon>Coelurosauria</taxon>
        <taxon>Aves</taxon>
        <taxon>Neognathae</taxon>
        <taxon>Neoaves</taxon>
        <taxon>Telluraves</taxon>
        <taxon>Australaves</taxon>
        <taxon>Passeriformes</taxon>
        <taxon>Thraupidae</taxon>
        <taxon>Camarhynchus</taxon>
    </lineage>
</organism>
<evidence type="ECO:0000256" key="4">
    <source>
        <dbReference type="ARBA" id="ARBA00023242"/>
    </source>
</evidence>
<dbReference type="RefSeq" id="XP_030812705.1">
    <property type="nucleotide sequence ID" value="XM_030956845.1"/>
</dbReference>
<gene>
    <name evidence="6" type="primary">SFMBT1</name>
</gene>
<keyword evidence="7" id="KW-1185">Reference proteome</keyword>
<dbReference type="CDD" id="cd09581">
    <property type="entry name" value="SAM_Scm-like-4MBT1_2"/>
    <property type="match status" value="1"/>
</dbReference>
<evidence type="ECO:0000256" key="2">
    <source>
        <dbReference type="ARBA" id="ARBA00022491"/>
    </source>
</evidence>
<evidence type="ECO:0000256" key="1">
    <source>
        <dbReference type="ARBA" id="ARBA00004123"/>
    </source>
</evidence>
<dbReference type="InterPro" id="IPR013761">
    <property type="entry name" value="SAM/pointed_sf"/>
</dbReference>
<dbReference type="InterPro" id="IPR004092">
    <property type="entry name" value="Mbt"/>
</dbReference>
<protein>
    <submittedName>
        <fullName evidence="6">Scm like with four mbt domains 1</fullName>
    </submittedName>
</protein>
<evidence type="ECO:0000313" key="6">
    <source>
        <dbReference type="Ensembl" id="ENSCPVP00000014469.1"/>
    </source>
</evidence>
<feature type="compositionally biased region" description="Polar residues" evidence="5">
    <location>
        <begin position="684"/>
        <end position="697"/>
    </location>
</feature>
<dbReference type="Proteomes" id="UP000694382">
    <property type="component" value="Chromosome 12"/>
</dbReference>
<keyword evidence="3" id="KW-0677">Repeat</keyword>
<dbReference type="InterPro" id="IPR047351">
    <property type="entry name" value="MBT_SFMBT1_rpt3"/>
</dbReference>
<dbReference type="GO" id="GO:0003682">
    <property type="term" value="F:chromatin binding"/>
    <property type="evidence" value="ECO:0007669"/>
    <property type="project" value="TreeGrafter"/>
</dbReference>
<proteinExistence type="predicted"/>
<evidence type="ECO:0000256" key="5">
    <source>
        <dbReference type="SAM" id="MobiDB-lite"/>
    </source>
</evidence>
<reference evidence="6" key="3">
    <citation type="submission" date="2025-09" db="UniProtKB">
        <authorList>
            <consortium name="Ensembl"/>
        </authorList>
    </citation>
    <scope>IDENTIFICATION</scope>
</reference>
<dbReference type="InterPro" id="IPR038348">
    <property type="entry name" value="SLED_sf"/>
</dbReference>
<dbReference type="InterPro" id="IPR001660">
    <property type="entry name" value="SAM"/>
</dbReference>
<dbReference type="RefSeq" id="XP_030812702.1">
    <property type="nucleotide sequence ID" value="XM_030956842.1"/>
</dbReference>
<evidence type="ECO:0000256" key="3">
    <source>
        <dbReference type="ARBA" id="ARBA00022737"/>
    </source>
</evidence>
<dbReference type="Gene3D" id="3.90.1150.190">
    <property type="entry name" value="SLED domain"/>
    <property type="match status" value="1"/>
</dbReference>
<dbReference type="RefSeq" id="XP_030812703.1">
    <property type="nucleotide sequence ID" value="XM_030956843.1"/>
</dbReference>
<dbReference type="GO" id="GO:0003714">
    <property type="term" value="F:transcription corepressor activity"/>
    <property type="evidence" value="ECO:0007669"/>
    <property type="project" value="InterPro"/>
</dbReference>
<dbReference type="Ensembl" id="ENSCPVT00000015121.2">
    <property type="protein sequence ID" value="ENSCPVP00000014469.1"/>
    <property type="gene ID" value="ENSCPVG00000010599.2"/>
</dbReference>
<dbReference type="FunFam" id="1.10.150.50:FF:000027">
    <property type="entry name" value="scm-like with four MBT domains protein 2"/>
    <property type="match status" value="1"/>
</dbReference>
<dbReference type="RefSeq" id="XP_030812704.1">
    <property type="nucleotide sequence ID" value="XM_030956844.1"/>
</dbReference>
<dbReference type="GeneID" id="115908336"/>
<feature type="compositionally biased region" description="Acidic residues" evidence="5">
    <location>
        <begin position="700"/>
        <end position="715"/>
    </location>
</feature>
<dbReference type="Pfam" id="PF12140">
    <property type="entry name" value="SLED"/>
    <property type="match status" value="1"/>
</dbReference>
<feature type="compositionally biased region" description="Low complexity" evidence="5">
    <location>
        <begin position="738"/>
        <end position="751"/>
    </location>
</feature>
<keyword evidence="4" id="KW-0539">Nucleus</keyword>
<dbReference type="InterPro" id="IPR047352">
    <property type="entry name" value="MBT_SFMBT1_rpt2"/>
</dbReference>
<dbReference type="SMART" id="SM00561">
    <property type="entry name" value="MBT"/>
    <property type="match status" value="4"/>
</dbReference>
<dbReference type="SMART" id="SM00454">
    <property type="entry name" value="SAM"/>
    <property type="match status" value="1"/>
</dbReference>
<dbReference type="Gene3D" id="1.10.150.50">
    <property type="entry name" value="Transcription Factor, Ets-1"/>
    <property type="match status" value="1"/>
</dbReference>
<dbReference type="SUPFAM" id="SSF47769">
    <property type="entry name" value="SAM/Pointed domain"/>
    <property type="match status" value="1"/>
</dbReference>
<dbReference type="AlphaFoldDB" id="A0A8C3N6S3"/>
<reference evidence="6" key="1">
    <citation type="submission" date="2020-02" db="EMBL/GenBank/DDBJ databases">
        <authorList>
            <person name="Enbody D E."/>
            <person name="Pettersson E M."/>
        </authorList>
    </citation>
    <scope>NUCLEOTIDE SEQUENCE [LARGE SCALE GENOMIC DNA]</scope>
</reference>
<keyword evidence="2" id="KW-0678">Repressor</keyword>
<comment type="subcellular location">
    <subcellularLocation>
        <location evidence="1">Nucleus</location>
    </subcellularLocation>
</comment>
<dbReference type="CDD" id="cd20115">
    <property type="entry name" value="MBT_SFMBT1_rpt3"/>
    <property type="match status" value="1"/>
</dbReference>
<accession>A0A8C3N6S3</accession>
<dbReference type="Pfam" id="PF00536">
    <property type="entry name" value="SAM_1"/>
    <property type="match status" value="1"/>
</dbReference>